<organism evidence="9 10">
    <name type="scientific">Sutterella megalosphaeroides</name>
    <dbReference type="NCBI Taxonomy" id="2494234"/>
    <lineage>
        <taxon>Bacteria</taxon>
        <taxon>Pseudomonadati</taxon>
        <taxon>Pseudomonadota</taxon>
        <taxon>Betaproteobacteria</taxon>
        <taxon>Burkholderiales</taxon>
        <taxon>Sutterellaceae</taxon>
        <taxon>Sutterella</taxon>
    </lineage>
</organism>
<dbReference type="GO" id="GO:0016020">
    <property type="term" value="C:membrane"/>
    <property type="evidence" value="ECO:0007669"/>
    <property type="project" value="UniProtKB-SubCell"/>
</dbReference>
<feature type="transmembrane region" description="Helical" evidence="7">
    <location>
        <begin position="250"/>
        <end position="272"/>
    </location>
</feature>
<dbReference type="KEGG" id="sutt:SUTMEG_09970"/>
<protein>
    <submittedName>
        <fullName evidence="9">Aromatic amino acid exporter</fullName>
    </submittedName>
</protein>
<proteinExistence type="inferred from homology"/>
<dbReference type="PANTHER" id="PTHR32322:SF2">
    <property type="entry name" value="EAMA DOMAIN-CONTAINING PROTEIN"/>
    <property type="match status" value="1"/>
</dbReference>
<keyword evidence="10" id="KW-1185">Reference proteome</keyword>
<accession>A0A2Z6IEI1</accession>
<feature type="transmembrane region" description="Helical" evidence="7">
    <location>
        <begin position="217"/>
        <end position="238"/>
    </location>
</feature>
<feature type="transmembrane region" description="Helical" evidence="7">
    <location>
        <begin position="191"/>
        <end position="211"/>
    </location>
</feature>
<evidence type="ECO:0000256" key="4">
    <source>
        <dbReference type="ARBA" id="ARBA00022989"/>
    </source>
</evidence>
<evidence type="ECO:0000256" key="2">
    <source>
        <dbReference type="ARBA" id="ARBA00007362"/>
    </source>
</evidence>
<feature type="region of interest" description="Disordered" evidence="6">
    <location>
        <begin position="300"/>
        <end position="325"/>
    </location>
</feature>
<feature type="transmembrane region" description="Helical" evidence="7">
    <location>
        <begin position="102"/>
        <end position="118"/>
    </location>
</feature>
<keyword evidence="4 7" id="KW-1133">Transmembrane helix</keyword>
<dbReference type="OrthoDB" id="7065924at2"/>
<name>A0A2Z6IEI1_9BURK</name>
<feature type="transmembrane region" description="Helical" evidence="7">
    <location>
        <begin position="69"/>
        <end position="90"/>
    </location>
</feature>
<evidence type="ECO:0000256" key="7">
    <source>
        <dbReference type="SAM" id="Phobius"/>
    </source>
</evidence>
<keyword evidence="5 7" id="KW-0472">Membrane</keyword>
<evidence type="ECO:0000259" key="8">
    <source>
        <dbReference type="Pfam" id="PF00892"/>
    </source>
</evidence>
<dbReference type="Proteomes" id="UP000271003">
    <property type="component" value="Chromosome"/>
</dbReference>
<keyword evidence="3 7" id="KW-0812">Transmembrane</keyword>
<feature type="domain" description="EamA" evidence="8">
    <location>
        <begin position="163"/>
        <end position="291"/>
    </location>
</feature>
<dbReference type="InterPro" id="IPR000620">
    <property type="entry name" value="EamA_dom"/>
</dbReference>
<dbReference type="NCBIfam" id="NF008676">
    <property type="entry name" value="PRK11689.1"/>
    <property type="match status" value="1"/>
</dbReference>
<dbReference type="RefSeq" id="WP_120176747.1">
    <property type="nucleotide sequence ID" value="NZ_AP018786.1"/>
</dbReference>
<dbReference type="InterPro" id="IPR050638">
    <property type="entry name" value="AA-Vitamin_Transporters"/>
</dbReference>
<evidence type="ECO:0000256" key="6">
    <source>
        <dbReference type="SAM" id="MobiDB-lite"/>
    </source>
</evidence>
<comment type="similarity">
    <text evidence="2">Belongs to the EamA transporter family.</text>
</comment>
<dbReference type="InterPro" id="IPR037185">
    <property type="entry name" value="EmrE-like"/>
</dbReference>
<evidence type="ECO:0000256" key="5">
    <source>
        <dbReference type="ARBA" id="ARBA00023136"/>
    </source>
</evidence>
<feature type="domain" description="EamA" evidence="8">
    <location>
        <begin position="11"/>
        <end position="142"/>
    </location>
</feature>
<evidence type="ECO:0000313" key="9">
    <source>
        <dbReference type="EMBL" id="BBF23106.1"/>
    </source>
</evidence>
<feature type="transmembrane region" description="Helical" evidence="7">
    <location>
        <begin position="125"/>
        <end position="144"/>
    </location>
</feature>
<evidence type="ECO:0000313" key="10">
    <source>
        <dbReference type="Proteomes" id="UP000271003"/>
    </source>
</evidence>
<evidence type="ECO:0000256" key="3">
    <source>
        <dbReference type="ARBA" id="ARBA00022692"/>
    </source>
</evidence>
<sequence length="325" mass="34594">MFAADSTARKATLTGLLAPLLWGMSVGLVRGISEDFGLARGLMVLYGISVVFLLFILGRPKLSAYPKKYLWFGIPAANLCSICFGLSLALSDGGAQTMEVGMVNYLWPCLTVVFAVLFNGQKARWWIVPGFFVTIAGIVTVLAGDAGFDPASFAANVQRNPWSYGLAFIGAVAWAGFCSMTRAWARGENPVIVIFVIDFVIFFVLWLFGVGGEPQTIGWKGVVSAVLGAMAMGGAYAAWTYGTMKGNLTLLAIASYFTPVLSCVFATFWIGADLTLSFWKGVALVVTGSLVCWHATRGSAPATSDEVSTEDRGAPLKRAPASSKA</sequence>
<feature type="transmembrane region" description="Helical" evidence="7">
    <location>
        <begin position="41"/>
        <end position="57"/>
    </location>
</feature>
<dbReference type="EMBL" id="AP018786">
    <property type="protein sequence ID" value="BBF23106.1"/>
    <property type="molecule type" value="Genomic_DNA"/>
</dbReference>
<dbReference type="SUPFAM" id="SSF103481">
    <property type="entry name" value="Multidrug resistance efflux transporter EmrE"/>
    <property type="match status" value="2"/>
</dbReference>
<dbReference type="Pfam" id="PF00892">
    <property type="entry name" value="EamA"/>
    <property type="match status" value="2"/>
</dbReference>
<dbReference type="AlphaFoldDB" id="A0A2Z6IEI1"/>
<evidence type="ECO:0000256" key="1">
    <source>
        <dbReference type="ARBA" id="ARBA00004141"/>
    </source>
</evidence>
<reference evidence="9 10" key="1">
    <citation type="journal article" date="2018" name="Int. J. Syst. Evol. Microbiol.">
        <title>Mesosutterella multiformis gen. nov., sp. nov., a member of the family Sutterellaceae and Sutterella megalosphaeroides sp. nov., isolated from human faeces.</title>
        <authorList>
            <person name="Sakamoto M."/>
            <person name="Ikeyama N."/>
            <person name="Kunihiro T."/>
            <person name="Iino T."/>
            <person name="Yuki M."/>
            <person name="Ohkuma M."/>
        </authorList>
    </citation>
    <scope>NUCLEOTIDE SEQUENCE [LARGE SCALE GENOMIC DNA]</scope>
    <source>
        <strain evidence="9 10">6FBBBH3</strain>
    </source>
</reference>
<dbReference type="PANTHER" id="PTHR32322">
    <property type="entry name" value="INNER MEMBRANE TRANSPORTER"/>
    <property type="match status" value="1"/>
</dbReference>
<gene>
    <name evidence="9" type="ORF">SUTMEG_09970</name>
</gene>
<feature type="transmembrane region" description="Helical" evidence="7">
    <location>
        <begin position="164"/>
        <end position="184"/>
    </location>
</feature>
<comment type="subcellular location">
    <subcellularLocation>
        <location evidence="1">Membrane</location>
        <topology evidence="1">Multi-pass membrane protein</topology>
    </subcellularLocation>
</comment>